<dbReference type="EMBL" id="JARJCW010000040">
    <property type="protein sequence ID" value="KAJ7206386.1"/>
    <property type="molecule type" value="Genomic_DNA"/>
</dbReference>
<accession>A0AAD6YEZ9</accession>
<evidence type="ECO:0000259" key="1">
    <source>
        <dbReference type="Pfam" id="PF20209"/>
    </source>
</evidence>
<keyword evidence="3" id="KW-1185">Reference proteome</keyword>
<feature type="domain" description="DUF6570" evidence="1">
    <location>
        <begin position="1"/>
        <end position="110"/>
    </location>
</feature>
<evidence type="ECO:0000313" key="3">
    <source>
        <dbReference type="Proteomes" id="UP001219525"/>
    </source>
</evidence>
<dbReference type="InterPro" id="IPR046700">
    <property type="entry name" value="DUF6570"/>
</dbReference>
<reference evidence="2" key="1">
    <citation type="submission" date="2023-03" db="EMBL/GenBank/DDBJ databases">
        <title>Massive genome expansion in bonnet fungi (Mycena s.s.) driven by repeated elements and novel gene families across ecological guilds.</title>
        <authorList>
            <consortium name="Lawrence Berkeley National Laboratory"/>
            <person name="Harder C.B."/>
            <person name="Miyauchi S."/>
            <person name="Viragh M."/>
            <person name="Kuo A."/>
            <person name="Thoen E."/>
            <person name="Andreopoulos B."/>
            <person name="Lu D."/>
            <person name="Skrede I."/>
            <person name="Drula E."/>
            <person name="Henrissat B."/>
            <person name="Morin E."/>
            <person name="Kohler A."/>
            <person name="Barry K."/>
            <person name="LaButti K."/>
            <person name="Morin E."/>
            <person name="Salamov A."/>
            <person name="Lipzen A."/>
            <person name="Mereny Z."/>
            <person name="Hegedus B."/>
            <person name="Baldrian P."/>
            <person name="Stursova M."/>
            <person name="Weitz H."/>
            <person name="Taylor A."/>
            <person name="Grigoriev I.V."/>
            <person name="Nagy L.G."/>
            <person name="Martin F."/>
            <person name="Kauserud H."/>
        </authorList>
    </citation>
    <scope>NUCLEOTIDE SEQUENCE</scope>
    <source>
        <strain evidence="2">9144</strain>
    </source>
</reference>
<organism evidence="2 3">
    <name type="scientific">Mycena pura</name>
    <dbReference type="NCBI Taxonomy" id="153505"/>
    <lineage>
        <taxon>Eukaryota</taxon>
        <taxon>Fungi</taxon>
        <taxon>Dikarya</taxon>
        <taxon>Basidiomycota</taxon>
        <taxon>Agaricomycotina</taxon>
        <taxon>Agaricomycetes</taxon>
        <taxon>Agaricomycetidae</taxon>
        <taxon>Agaricales</taxon>
        <taxon>Marasmiineae</taxon>
        <taxon>Mycenaceae</taxon>
        <taxon>Mycena</taxon>
    </lineage>
</organism>
<feature type="non-terminal residue" evidence="2">
    <location>
        <position position="240"/>
    </location>
</feature>
<proteinExistence type="predicted"/>
<dbReference type="Proteomes" id="UP001219525">
    <property type="component" value="Unassembled WGS sequence"/>
</dbReference>
<feature type="non-terminal residue" evidence="2">
    <location>
        <position position="1"/>
    </location>
</feature>
<gene>
    <name evidence="2" type="ORF">GGX14DRAFT_311746</name>
</gene>
<comment type="caution">
    <text evidence="2">The sequence shown here is derived from an EMBL/GenBank/DDBJ whole genome shotgun (WGS) entry which is preliminary data.</text>
</comment>
<sequence>VIARAHTTKCWARITSGKSSGPLAQRAAHGNVCVHPHEISELATVLPRPMSTLYDEIVVIFVSDDQGATAKMFERTPFLVRRGHILRALDWLKRNNPLYSDVTIDYDALNEYPADGHVPFPVQHQVSNDTIRSQTSTYTGHGIDTTESIFASQHDETDTDSIIPVTTSGTFDVDEAEVSLNHRKIAALQHLKSGGAFVKTSTSTETLATRNNPQVYGMLWPTLFPYGVGMFEDPLRLVKI</sequence>
<dbReference type="Pfam" id="PF20209">
    <property type="entry name" value="DUF6570"/>
    <property type="match status" value="1"/>
</dbReference>
<name>A0AAD6YEZ9_9AGAR</name>
<dbReference type="AlphaFoldDB" id="A0AAD6YEZ9"/>
<evidence type="ECO:0000313" key="2">
    <source>
        <dbReference type="EMBL" id="KAJ7206386.1"/>
    </source>
</evidence>
<protein>
    <recommendedName>
        <fullName evidence="1">DUF6570 domain-containing protein</fullName>
    </recommendedName>
</protein>